<evidence type="ECO:0000313" key="3">
    <source>
        <dbReference type="Proteomes" id="UP000319859"/>
    </source>
</evidence>
<dbReference type="EMBL" id="VITN01000001">
    <property type="protein sequence ID" value="TWB24804.1"/>
    <property type="molecule type" value="Genomic_DNA"/>
</dbReference>
<feature type="compositionally biased region" description="Basic and acidic residues" evidence="1">
    <location>
        <begin position="1"/>
        <end position="10"/>
    </location>
</feature>
<feature type="region of interest" description="Disordered" evidence="1">
    <location>
        <begin position="1"/>
        <end position="33"/>
    </location>
</feature>
<organism evidence="2 3">
    <name type="scientific">Nitrospirillum amazonense</name>
    <dbReference type="NCBI Taxonomy" id="28077"/>
    <lineage>
        <taxon>Bacteria</taxon>
        <taxon>Pseudomonadati</taxon>
        <taxon>Pseudomonadota</taxon>
        <taxon>Alphaproteobacteria</taxon>
        <taxon>Rhodospirillales</taxon>
        <taxon>Azospirillaceae</taxon>
        <taxon>Nitrospirillum</taxon>
    </lineage>
</organism>
<evidence type="ECO:0000256" key="1">
    <source>
        <dbReference type="SAM" id="MobiDB-lite"/>
    </source>
</evidence>
<gene>
    <name evidence="2" type="ORF">FBZ89_101430</name>
</gene>
<accession>A0A560FT41</accession>
<reference evidence="2 3" key="1">
    <citation type="submission" date="2019-06" db="EMBL/GenBank/DDBJ databases">
        <title>Genomic Encyclopedia of Type Strains, Phase IV (KMG-V): Genome sequencing to study the core and pangenomes of soil and plant-associated prokaryotes.</title>
        <authorList>
            <person name="Whitman W."/>
        </authorList>
    </citation>
    <scope>NUCLEOTIDE SEQUENCE [LARGE SCALE GENOMIC DNA]</scope>
    <source>
        <strain evidence="2 3">BR 11880</strain>
    </source>
</reference>
<proteinExistence type="predicted"/>
<dbReference type="AlphaFoldDB" id="A0A560FT41"/>
<evidence type="ECO:0000313" key="2">
    <source>
        <dbReference type="EMBL" id="TWB24804.1"/>
    </source>
</evidence>
<protein>
    <submittedName>
        <fullName evidence="2">Uncharacterized protein</fullName>
    </submittedName>
</protein>
<dbReference type="Proteomes" id="UP000319859">
    <property type="component" value="Unassembled WGS sequence"/>
</dbReference>
<comment type="caution">
    <text evidence="2">The sequence shown here is derived from an EMBL/GenBank/DDBJ whole genome shotgun (WGS) entry which is preliminary data.</text>
</comment>
<sequence>MYDQSNRDECAGYDTVEDEKTPVNTGHHMIKRT</sequence>
<name>A0A560FT41_9PROT</name>